<comment type="subcellular location">
    <subcellularLocation>
        <location evidence="1">Membrane</location>
        <topology evidence="1">Multi-pass membrane protein</topology>
    </subcellularLocation>
</comment>
<feature type="transmembrane region" description="Helical" evidence="5">
    <location>
        <begin position="145"/>
        <end position="171"/>
    </location>
</feature>
<feature type="transmembrane region" description="Helical" evidence="5">
    <location>
        <begin position="563"/>
        <end position="583"/>
    </location>
</feature>
<accession>A0A8D8ZPM1</accession>
<dbReference type="CDD" id="cd07042">
    <property type="entry name" value="STAS_SulP_like_sulfate_transporter"/>
    <property type="match status" value="1"/>
</dbReference>
<dbReference type="InterPro" id="IPR011547">
    <property type="entry name" value="SLC26A/SulP_dom"/>
</dbReference>
<feature type="transmembrane region" description="Helical" evidence="5">
    <location>
        <begin position="485"/>
        <end position="503"/>
    </location>
</feature>
<dbReference type="Pfam" id="PF01740">
    <property type="entry name" value="STAS"/>
    <property type="match status" value="1"/>
</dbReference>
<keyword evidence="2 5" id="KW-0812">Transmembrane</keyword>
<feature type="transmembrane region" description="Helical" evidence="5">
    <location>
        <begin position="333"/>
        <end position="353"/>
    </location>
</feature>
<dbReference type="InterPro" id="IPR001902">
    <property type="entry name" value="SLC26A/SulP_fam"/>
</dbReference>
<keyword evidence="3 5" id="KW-1133">Transmembrane helix</keyword>
<dbReference type="NCBIfam" id="TIGR00815">
    <property type="entry name" value="sulP"/>
    <property type="match status" value="1"/>
</dbReference>
<evidence type="ECO:0000256" key="2">
    <source>
        <dbReference type="ARBA" id="ARBA00022692"/>
    </source>
</evidence>
<dbReference type="GO" id="GO:0055085">
    <property type="term" value="P:transmembrane transport"/>
    <property type="evidence" value="ECO:0007669"/>
    <property type="project" value="InterPro"/>
</dbReference>
<dbReference type="PROSITE" id="PS50801">
    <property type="entry name" value="STAS"/>
    <property type="match status" value="1"/>
</dbReference>
<keyword evidence="4 5" id="KW-0472">Membrane</keyword>
<feature type="transmembrane region" description="Helical" evidence="5">
    <location>
        <begin position="509"/>
        <end position="528"/>
    </location>
</feature>
<evidence type="ECO:0000256" key="4">
    <source>
        <dbReference type="ARBA" id="ARBA00023136"/>
    </source>
</evidence>
<name>A0A8D8ZPM1_9HEMI</name>
<feature type="transmembrane region" description="Helical" evidence="5">
    <location>
        <begin position="414"/>
        <end position="435"/>
    </location>
</feature>
<dbReference type="GO" id="GO:0016020">
    <property type="term" value="C:membrane"/>
    <property type="evidence" value="ECO:0007669"/>
    <property type="project" value="UniProtKB-SubCell"/>
</dbReference>
<dbReference type="Pfam" id="PF00916">
    <property type="entry name" value="Sulfate_transp"/>
    <property type="match status" value="1"/>
</dbReference>
<feature type="transmembrane region" description="Helical" evidence="5">
    <location>
        <begin position="455"/>
        <end position="473"/>
    </location>
</feature>
<dbReference type="SUPFAM" id="SSF52091">
    <property type="entry name" value="SpoIIaa-like"/>
    <property type="match status" value="1"/>
</dbReference>
<dbReference type="Gene3D" id="3.30.750.24">
    <property type="entry name" value="STAS domain"/>
    <property type="match status" value="1"/>
</dbReference>
<dbReference type="PANTHER" id="PTHR11814">
    <property type="entry name" value="SULFATE TRANSPORTER"/>
    <property type="match status" value="1"/>
</dbReference>
<feature type="transmembrane region" description="Helical" evidence="5">
    <location>
        <begin position="282"/>
        <end position="300"/>
    </location>
</feature>
<reference evidence="7" key="1">
    <citation type="submission" date="2021-05" db="EMBL/GenBank/DDBJ databases">
        <authorList>
            <person name="Alioto T."/>
            <person name="Alioto T."/>
            <person name="Gomez Garrido J."/>
        </authorList>
    </citation>
    <scope>NUCLEOTIDE SEQUENCE</scope>
</reference>
<evidence type="ECO:0000256" key="3">
    <source>
        <dbReference type="ARBA" id="ARBA00022989"/>
    </source>
</evidence>
<dbReference type="InterPro" id="IPR036513">
    <property type="entry name" value="STAS_dom_sf"/>
</dbReference>
<evidence type="ECO:0000256" key="5">
    <source>
        <dbReference type="SAM" id="Phobius"/>
    </source>
</evidence>
<feature type="domain" description="STAS" evidence="6">
    <location>
        <begin position="600"/>
        <end position="717"/>
    </location>
</feature>
<feature type="transmembrane region" description="Helical" evidence="5">
    <location>
        <begin position="250"/>
        <end position="270"/>
    </location>
</feature>
<protein>
    <submittedName>
        <fullName evidence="7">Sulfate transporter</fullName>
    </submittedName>
</protein>
<sequence length="757" mass="83299">MEYTRLHDRKDFCVTGVFVIRTCSFSQMALYSHFDNDDKETVTDYGSLSKKSSTLEVNVHSFYDNRPYKQNEFDQVCKHQSVNKPGVLESCKSKLVESQCCHPFALLVNLFPILDWLPKYKWKTDLSQDVIAGITIAVVHIPQGMAYAILAAVPPIVGIYMAFFPVFIYMLMGTSRHLSMGTFSVICMMTSKAVLMYSDPKYLLSDAPPPIHSIHNVSGIPPGSHNGSLTEDVVRTSLYATGYSTGLTPIQVASAVCFVVGVWHVILGALKLGSLSVLMSDSMISGFTSGTAFIVIASQIKHVFGISLPRHSGPLKVIMTIVDTINNFDKTNWLALEIAVGVTLALIFYMQFLKGPLSKYIPIPLPIELITVVLGTLASSKFGLKENFGISVVGHIPTGLPVPEAPPMWLVPKLILDGLVIAIIAFSINISMASILAKKMNYKVNSNQELLASGFSNIFASFFSCVPFAASLSRSLIQMQSGGQTQLTSGVCCGCLVFVLLYVGPFFEPLPHCVLTAIVIVAMKGMILQMHDFVTYWRESVIEGIVWGATFSSVVLLDIDYGLVIGICLSLVCVIFMSQKVLVTRLGRIFTTDIYVESDRYKSAFEIPGVVILRLLGGINFVTKDKVVKKIAKNIKAASQEFETQFVILDMMAVSSVDSSTVKAFQQFNKDLKAQDITMKFVQFTEPVRKVFQRCNFFAEFDESCLFPTIHDAVLDSVTLTNNNGRLKTSFTNLTDIITLGSSSTLNSLSHKVSSKL</sequence>
<organism evidence="7">
    <name type="scientific">Cacopsylla melanoneura</name>
    <dbReference type="NCBI Taxonomy" id="428564"/>
    <lineage>
        <taxon>Eukaryota</taxon>
        <taxon>Metazoa</taxon>
        <taxon>Ecdysozoa</taxon>
        <taxon>Arthropoda</taxon>
        <taxon>Hexapoda</taxon>
        <taxon>Insecta</taxon>
        <taxon>Pterygota</taxon>
        <taxon>Neoptera</taxon>
        <taxon>Paraneoptera</taxon>
        <taxon>Hemiptera</taxon>
        <taxon>Sternorrhyncha</taxon>
        <taxon>Psylloidea</taxon>
        <taxon>Psyllidae</taxon>
        <taxon>Psyllinae</taxon>
        <taxon>Cacopsylla</taxon>
    </lineage>
</organism>
<evidence type="ECO:0000259" key="6">
    <source>
        <dbReference type="PROSITE" id="PS50801"/>
    </source>
</evidence>
<evidence type="ECO:0000313" key="7">
    <source>
        <dbReference type="EMBL" id="CAG6751430.1"/>
    </source>
</evidence>
<dbReference type="EMBL" id="HBUF01529635">
    <property type="protein sequence ID" value="CAG6751430.1"/>
    <property type="molecule type" value="Transcribed_RNA"/>
</dbReference>
<dbReference type="AlphaFoldDB" id="A0A8D8ZPM1"/>
<proteinExistence type="predicted"/>
<dbReference type="InterPro" id="IPR002645">
    <property type="entry name" value="STAS_dom"/>
</dbReference>
<evidence type="ECO:0000256" key="1">
    <source>
        <dbReference type="ARBA" id="ARBA00004141"/>
    </source>
</evidence>